<dbReference type="SUPFAM" id="SSF52266">
    <property type="entry name" value="SGNH hydrolase"/>
    <property type="match status" value="1"/>
</dbReference>
<protein>
    <submittedName>
        <fullName evidence="5">GDSL esterase/lipase</fullName>
    </submittedName>
</protein>
<feature type="signal peptide" evidence="4">
    <location>
        <begin position="1"/>
        <end position="18"/>
    </location>
</feature>
<keyword evidence="3" id="KW-0443">Lipid metabolism</keyword>
<keyword evidence="3" id="KW-0442">Lipid degradation</keyword>
<dbReference type="GO" id="GO:0016042">
    <property type="term" value="P:lipid catabolic process"/>
    <property type="evidence" value="ECO:0007669"/>
    <property type="project" value="UniProtKB-KW"/>
</dbReference>
<evidence type="ECO:0000256" key="3">
    <source>
        <dbReference type="ARBA" id="ARBA00022963"/>
    </source>
</evidence>
<keyword evidence="4" id="KW-0732">Signal</keyword>
<organism evidence="5 6">
    <name type="scientific">Heracleum sosnowskyi</name>
    <dbReference type="NCBI Taxonomy" id="360622"/>
    <lineage>
        <taxon>Eukaryota</taxon>
        <taxon>Viridiplantae</taxon>
        <taxon>Streptophyta</taxon>
        <taxon>Embryophyta</taxon>
        <taxon>Tracheophyta</taxon>
        <taxon>Spermatophyta</taxon>
        <taxon>Magnoliopsida</taxon>
        <taxon>eudicotyledons</taxon>
        <taxon>Gunneridae</taxon>
        <taxon>Pentapetalae</taxon>
        <taxon>asterids</taxon>
        <taxon>campanulids</taxon>
        <taxon>Apiales</taxon>
        <taxon>Apiaceae</taxon>
        <taxon>Apioideae</taxon>
        <taxon>apioid superclade</taxon>
        <taxon>Tordylieae</taxon>
        <taxon>Tordyliinae</taxon>
        <taxon>Heracleum</taxon>
    </lineage>
</organism>
<dbReference type="Gene3D" id="3.40.50.1110">
    <property type="entry name" value="SGNH hydrolase"/>
    <property type="match status" value="1"/>
</dbReference>
<gene>
    <name evidence="5" type="ORF">POM88_016117</name>
</gene>
<dbReference type="EMBL" id="JAUIZM010000004">
    <property type="protein sequence ID" value="KAK1387939.1"/>
    <property type="molecule type" value="Genomic_DNA"/>
</dbReference>
<dbReference type="InterPro" id="IPR001087">
    <property type="entry name" value="GDSL"/>
</dbReference>
<proteinExistence type="inferred from homology"/>
<accession>A0AAD8IL47</accession>
<dbReference type="GO" id="GO:0016788">
    <property type="term" value="F:hydrolase activity, acting on ester bonds"/>
    <property type="evidence" value="ECO:0007669"/>
    <property type="project" value="InterPro"/>
</dbReference>
<name>A0AAD8IL47_9APIA</name>
<evidence type="ECO:0000256" key="2">
    <source>
        <dbReference type="ARBA" id="ARBA00022801"/>
    </source>
</evidence>
<sequence length="371" mass="40647">MKSGLCIYILVILTLAVADHRFLKLVVEGLPEEYNSLTQPPAVYIFGDSTVDVGTNNHLKDCGTKADSPYYGIDFDFSKPTGRFSNGHNIADLIVRHLGYKRSPPPFLSLISRESSFKSAILRGANFASGGSGIFDQTGNKTYKEVVPLRKQIQQFATVCGNITEVLGKAKADELISKSMYIISVGSNDIFEYSANATVLPDIFMANLIEAYTIQLEELFNLGARKFGVLSVGAIGCVPIMRALDHNGNCVDKVNQLAQAFYAVVSSLLQQFSSQFQGFTYSLGNLYDVTMSTILNSVVEGLTDVRTPCCGDANTTCKIGVKLCANRNDYLFWDMYHPTQVASDRAARVLLFSEAAEFVKPINISRLAVMP</sequence>
<reference evidence="5" key="1">
    <citation type="submission" date="2023-02" db="EMBL/GenBank/DDBJ databases">
        <title>Genome of toxic invasive species Heracleum sosnowskyi carries increased number of genes despite the absence of recent whole-genome duplications.</title>
        <authorList>
            <person name="Schelkunov M."/>
            <person name="Shtratnikova V."/>
            <person name="Makarenko M."/>
            <person name="Klepikova A."/>
            <person name="Omelchenko D."/>
            <person name="Novikova G."/>
            <person name="Obukhova E."/>
            <person name="Bogdanov V."/>
            <person name="Penin A."/>
            <person name="Logacheva M."/>
        </authorList>
    </citation>
    <scope>NUCLEOTIDE SEQUENCE</scope>
    <source>
        <strain evidence="5">Hsosn_3</strain>
        <tissue evidence="5">Leaf</tissue>
    </source>
</reference>
<dbReference type="PANTHER" id="PTHR45648:SF180">
    <property type="entry name" value="OS04G0561800 PROTEIN"/>
    <property type="match status" value="1"/>
</dbReference>
<dbReference type="Pfam" id="PF00657">
    <property type="entry name" value="Lipase_GDSL"/>
    <property type="match status" value="1"/>
</dbReference>
<evidence type="ECO:0000313" key="5">
    <source>
        <dbReference type="EMBL" id="KAK1387939.1"/>
    </source>
</evidence>
<dbReference type="InterPro" id="IPR036514">
    <property type="entry name" value="SGNH_hydro_sf"/>
</dbReference>
<dbReference type="PANTHER" id="PTHR45648">
    <property type="entry name" value="GDSL LIPASE/ACYLHYDROLASE FAMILY PROTEIN (AFU_ORTHOLOGUE AFUA_4G14700)"/>
    <property type="match status" value="1"/>
</dbReference>
<dbReference type="InterPro" id="IPR035669">
    <property type="entry name" value="SGNH_plant_lipase-like"/>
</dbReference>
<evidence type="ECO:0000256" key="4">
    <source>
        <dbReference type="SAM" id="SignalP"/>
    </source>
</evidence>
<dbReference type="AlphaFoldDB" id="A0AAD8IL47"/>
<keyword evidence="2" id="KW-0378">Hydrolase</keyword>
<dbReference type="CDD" id="cd01837">
    <property type="entry name" value="SGNH_plant_lipase_like"/>
    <property type="match status" value="1"/>
</dbReference>
<dbReference type="Proteomes" id="UP001237642">
    <property type="component" value="Unassembled WGS sequence"/>
</dbReference>
<evidence type="ECO:0000256" key="1">
    <source>
        <dbReference type="ARBA" id="ARBA00008668"/>
    </source>
</evidence>
<comment type="similarity">
    <text evidence="1">Belongs to the 'GDSL' lipolytic enzyme family.</text>
</comment>
<evidence type="ECO:0000313" key="6">
    <source>
        <dbReference type="Proteomes" id="UP001237642"/>
    </source>
</evidence>
<comment type="caution">
    <text evidence="5">The sequence shown here is derived from an EMBL/GenBank/DDBJ whole genome shotgun (WGS) entry which is preliminary data.</text>
</comment>
<keyword evidence="6" id="KW-1185">Reference proteome</keyword>
<reference evidence="5" key="2">
    <citation type="submission" date="2023-05" db="EMBL/GenBank/DDBJ databases">
        <authorList>
            <person name="Schelkunov M.I."/>
        </authorList>
    </citation>
    <scope>NUCLEOTIDE SEQUENCE</scope>
    <source>
        <strain evidence="5">Hsosn_3</strain>
        <tissue evidence="5">Leaf</tissue>
    </source>
</reference>
<dbReference type="InterPro" id="IPR051058">
    <property type="entry name" value="GDSL_Est/Lipase"/>
</dbReference>
<feature type="chain" id="PRO_5042236206" evidence="4">
    <location>
        <begin position="19"/>
        <end position="371"/>
    </location>
</feature>